<sequence length="167" mass="18606">MSPGIIYLPVILYYHSLIWNRDVIMQMSRFTDYSLRVLLYVAINTERLATLNEIATFYGISLEHLRKVVHALGKSGHLDTFRGKKGGIRLALAPEQVNIGALVAQTEGSSPWIDCQGNACRLTGHCSLQTILATAQQAFFESLGQHTLADLLHNPLMREQLIASSRL</sequence>
<dbReference type="InterPro" id="IPR036388">
    <property type="entry name" value="WH-like_DNA-bd_sf"/>
</dbReference>
<evidence type="ECO:0000313" key="3">
    <source>
        <dbReference type="Proteomes" id="UP000242133"/>
    </source>
</evidence>
<reference evidence="2 3" key="1">
    <citation type="submission" date="2018-03" db="EMBL/GenBank/DDBJ databases">
        <title>Genomic Encyclopedia of Archaeal and Bacterial Type Strains, Phase II (KMG-II): from individual species to whole genera.</title>
        <authorList>
            <person name="Goeker M."/>
        </authorList>
    </citation>
    <scope>NUCLEOTIDE SEQUENCE [LARGE SCALE GENOMIC DNA]</scope>
    <source>
        <strain evidence="2 3">DSM 17586</strain>
    </source>
</reference>
<gene>
    <name evidence="2" type="ORF">CLV44_12842</name>
</gene>
<dbReference type="PANTHER" id="PTHR33221:SF4">
    <property type="entry name" value="HTH-TYPE TRANSCRIPTIONAL REPRESSOR NSRR"/>
    <property type="match status" value="1"/>
</dbReference>
<dbReference type="Proteomes" id="UP000242133">
    <property type="component" value="Unassembled WGS sequence"/>
</dbReference>
<comment type="caution">
    <text evidence="2">The sequence shown here is derived from an EMBL/GenBank/DDBJ whole genome shotgun (WGS) entry which is preliminary data.</text>
</comment>
<name>A0A2P8EKL5_9GAMM</name>
<dbReference type="GO" id="GO:0003700">
    <property type="term" value="F:DNA-binding transcription factor activity"/>
    <property type="evidence" value="ECO:0007669"/>
    <property type="project" value="TreeGrafter"/>
</dbReference>
<dbReference type="GO" id="GO:0005829">
    <property type="term" value="C:cytosol"/>
    <property type="evidence" value="ECO:0007669"/>
    <property type="project" value="TreeGrafter"/>
</dbReference>
<dbReference type="PANTHER" id="PTHR33221">
    <property type="entry name" value="WINGED HELIX-TURN-HELIX TRANSCRIPTIONAL REGULATOR, RRF2 FAMILY"/>
    <property type="match status" value="1"/>
</dbReference>
<dbReference type="Gene3D" id="1.10.10.10">
    <property type="entry name" value="Winged helix-like DNA-binding domain superfamily/Winged helix DNA-binding domain"/>
    <property type="match status" value="1"/>
</dbReference>
<organism evidence="2 3">
    <name type="scientific">Marinobacterium halophilum</name>
    <dbReference type="NCBI Taxonomy" id="267374"/>
    <lineage>
        <taxon>Bacteria</taxon>
        <taxon>Pseudomonadati</taxon>
        <taxon>Pseudomonadota</taxon>
        <taxon>Gammaproteobacteria</taxon>
        <taxon>Oceanospirillales</taxon>
        <taxon>Oceanospirillaceae</taxon>
        <taxon>Marinobacterium</taxon>
    </lineage>
</organism>
<dbReference type="PROSITE" id="PS51197">
    <property type="entry name" value="HTH_RRF2_2"/>
    <property type="match status" value="1"/>
</dbReference>
<dbReference type="Pfam" id="PF02082">
    <property type="entry name" value="Rrf2"/>
    <property type="match status" value="1"/>
</dbReference>
<keyword evidence="3" id="KW-1185">Reference proteome</keyword>
<evidence type="ECO:0000256" key="1">
    <source>
        <dbReference type="ARBA" id="ARBA00023125"/>
    </source>
</evidence>
<dbReference type="InterPro" id="IPR036390">
    <property type="entry name" value="WH_DNA-bd_sf"/>
</dbReference>
<keyword evidence="1" id="KW-0238">DNA-binding</keyword>
<protein>
    <submittedName>
        <fullName evidence="2">BadM/Rrf2 family transcriptional regulator</fullName>
    </submittedName>
</protein>
<dbReference type="GO" id="GO:0003677">
    <property type="term" value="F:DNA binding"/>
    <property type="evidence" value="ECO:0007669"/>
    <property type="project" value="UniProtKB-KW"/>
</dbReference>
<dbReference type="NCBIfam" id="TIGR00738">
    <property type="entry name" value="rrf2_super"/>
    <property type="match status" value="1"/>
</dbReference>
<dbReference type="InterPro" id="IPR000944">
    <property type="entry name" value="Tscrpt_reg_Rrf2"/>
</dbReference>
<dbReference type="EMBL" id="PYGI01000028">
    <property type="protein sequence ID" value="PSL10016.1"/>
    <property type="molecule type" value="Genomic_DNA"/>
</dbReference>
<accession>A0A2P8EKL5</accession>
<dbReference type="SUPFAM" id="SSF46785">
    <property type="entry name" value="Winged helix' DNA-binding domain"/>
    <property type="match status" value="1"/>
</dbReference>
<dbReference type="AlphaFoldDB" id="A0A2P8EKL5"/>
<proteinExistence type="predicted"/>
<evidence type="ECO:0000313" key="2">
    <source>
        <dbReference type="EMBL" id="PSL10016.1"/>
    </source>
</evidence>